<evidence type="ECO:0008006" key="3">
    <source>
        <dbReference type="Google" id="ProtNLM"/>
    </source>
</evidence>
<dbReference type="Proteomes" id="UP000321933">
    <property type="component" value="Unassembled WGS sequence"/>
</dbReference>
<evidence type="ECO:0000313" key="1">
    <source>
        <dbReference type="EMBL" id="TXS92556.1"/>
    </source>
</evidence>
<name>A0A5C8ZVS9_9GAMM</name>
<keyword evidence="2" id="KW-1185">Reference proteome</keyword>
<reference evidence="1 2" key="1">
    <citation type="submission" date="2019-08" db="EMBL/GenBank/DDBJ databases">
        <title>Parahaliea maris sp. nov., isolated from the surface seawater.</title>
        <authorList>
            <person name="Liu Y."/>
        </authorList>
    </citation>
    <scope>NUCLEOTIDE SEQUENCE [LARGE SCALE GENOMIC DNA]</scope>
    <source>
        <strain evidence="1 2">S2-26</strain>
    </source>
</reference>
<evidence type="ECO:0000313" key="2">
    <source>
        <dbReference type="Proteomes" id="UP000321933"/>
    </source>
</evidence>
<sequence>MRGVILLSVLASVTGCSNQQVYNAIQDSQKVECQKYPDTRYEECMQQLDTPYEEYEAERQ</sequence>
<dbReference type="RefSeq" id="WP_148063927.1">
    <property type="nucleotide sequence ID" value="NZ_VRYZ01000003.1"/>
</dbReference>
<comment type="caution">
    <text evidence="1">The sequence shown here is derived from an EMBL/GenBank/DDBJ whole genome shotgun (WGS) entry which is preliminary data.</text>
</comment>
<dbReference type="EMBL" id="VRYZ01000003">
    <property type="protein sequence ID" value="TXS92556.1"/>
    <property type="molecule type" value="Genomic_DNA"/>
</dbReference>
<organism evidence="1 2">
    <name type="scientific">Parahaliea aestuarii</name>
    <dbReference type="NCBI Taxonomy" id="1852021"/>
    <lineage>
        <taxon>Bacteria</taxon>
        <taxon>Pseudomonadati</taxon>
        <taxon>Pseudomonadota</taxon>
        <taxon>Gammaproteobacteria</taxon>
        <taxon>Cellvibrionales</taxon>
        <taxon>Halieaceae</taxon>
        <taxon>Parahaliea</taxon>
    </lineage>
</organism>
<accession>A0A5C8ZVS9</accession>
<gene>
    <name evidence="1" type="ORF">FVW59_09080</name>
</gene>
<proteinExistence type="predicted"/>
<dbReference type="OrthoDB" id="5801940at2"/>
<dbReference type="AlphaFoldDB" id="A0A5C8ZVS9"/>
<protein>
    <recommendedName>
        <fullName evidence="3">Lipoprotein</fullName>
    </recommendedName>
</protein>
<dbReference type="PROSITE" id="PS51257">
    <property type="entry name" value="PROKAR_LIPOPROTEIN"/>
    <property type="match status" value="1"/>
</dbReference>